<dbReference type="Proteomes" id="UP001319827">
    <property type="component" value="Chromosome"/>
</dbReference>
<dbReference type="Pfam" id="PF01991">
    <property type="entry name" value="vATP-synt_E"/>
    <property type="match status" value="1"/>
</dbReference>
<keyword evidence="4" id="KW-0406">Ion transport</keyword>
<gene>
    <name evidence="6" type="primary">atpE_1</name>
    <name evidence="6" type="ORF">DESUT3_17990</name>
</gene>
<accession>A0ABN6DX90</accession>
<dbReference type="InterPro" id="IPR002842">
    <property type="entry name" value="ATPase_V1_Esu"/>
</dbReference>
<feature type="coiled-coil region" evidence="5">
    <location>
        <begin position="4"/>
        <end position="83"/>
    </location>
</feature>
<proteinExistence type="inferred from homology"/>
<dbReference type="Gene3D" id="3.30.2320.30">
    <property type="entry name" value="ATP synthase, E subunit, C-terminal"/>
    <property type="match status" value="1"/>
</dbReference>
<evidence type="ECO:0000256" key="1">
    <source>
        <dbReference type="ARBA" id="ARBA00005901"/>
    </source>
</evidence>
<dbReference type="EMBL" id="AP024355">
    <property type="protein sequence ID" value="BCR04730.1"/>
    <property type="molecule type" value="Genomic_DNA"/>
</dbReference>
<evidence type="ECO:0000256" key="5">
    <source>
        <dbReference type="SAM" id="Coils"/>
    </source>
</evidence>
<protein>
    <recommendedName>
        <fullName evidence="2">V-type ATP synthase subunit E</fullName>
    </recommendedName>
</protein>
<evidence type="ECO:0000256" key="2">
    <source>
        <dbReference type="ARBA" id="ARBA00020756"/>
    </source>
</evidence>
<evidence type="ECO:0000256" key="4">
    <source>
        <dbReference type="ARBA" id="ARBA00023065"/>
    </source>
</evidence>
<name>A0ABN6DX90_9BACT</name>
<evidence type="ECO:0000256" key="3">
    <source>
        <dbReference type="ARBA" id="ARBA00022448"/>
    </source>
</evidence>
<keyword evidence="3" id="KW-0813">Transport</keyword>
<evidence type="ECO:0000313" key="6">
    <source>
        <dbReference type="EMBL" id="BCR04730.1"/>
    </source>
</evidence>
<comment type="similarity">
    <text evidence="1">Belongs to the V-ATPase E subunit family.</text>
</comment>
<reference evidence="6 7" key="1">
    <citation type="journal article" date="2016" name="C (Basel)">
        <title>Selective Growth of and Electricity Production by Marine Exoelectrogenic Bacteria in Self-Aggregated Hydrogel of Microbially Reduced Graphene Oxide.</title>
        <authorList>
            <person name="Yoshida N."/>
            <person name="Goto Y."/>
            <person name="Miyata Y."/>
        </authorList>
    </citation>
    <scope>NUCLEOTIDE SEQUENCE [LARGE SCALE GENOMIC DNA]</scope>
    <source>
        <strain evidence="6 7">NIT-T3</strain>
    </source>
</reference>
<keyword evidence="5" id="KW-0175">Coiled coil</keyword>
<sequence>MSHHELIESLRQRAEEKAREIRRQADQQVEQLRAEAAARLAEETALSARRQRRIAREEHAAVLTEAQRQARQLRTEAANALAERLYLAARKALSGLRETNPQGLFGALAAELPDLDWEQIRVNPADESLARRQFPEVAIATDPEIAGGMEAVAHQGRVRIDNTLGKRLERAWDTLLPGLLEDLAAKVEKP</sequence>
<dbReference type="SUPFAM" id="SSF160527">
    <property type="entry name" value="V-type ATPase subunit E-like"/>
    <property type="match status" value="1"/>
</dbReference>
<dbReference type="RefSeq" id="WP_221252183.1">
    <property type="nucleotide sequence ID" value="NZ_AP024355.1"/>
</dbReference>
<evidence type="ECO:0000313" key="7">
    <source>
        <dbReference type="Proteomes" id="UP001319827"/>
    </source>
</evidence>
<reference evidence="6 7" key="2">
    <citation type="journal article" date="2021" name="Int. J. Syst. Evol. Microbiol.">
        <title>Isolation and Polyphasic Characterization of Desulfuromonas versatilis sp. Nov., an Electrogenic Bacteria Capable of Versatile Metabolism Isolated from a Graphene Oxide-Reducing Enrichment Culture.</title>
        <authorList>
            <person name="Xie L."/>
            <person name="Yoshida N."/>
            <person name="Ishii S."/>
            <person name="Meng L."/>
        </authorList>
    </citation>
    <scope>NUCLEOTIDE SEQUENCE [LARGE SCALE GENOMIC DNA]</scope>
    <source>
        <strain evidence="6 7">NIT-T3</strain>
    </source>
</reference>
<organism evidence="6 7">
    <name type="scientific">Desulfuromonas versatilis</name>
    <dbReference type="NCBI Taxonomy" id="2802975"/>
    <lineage>
        <taxon>Bacteria</taxon>
        <taxon>Pseudomonadati</taxon>
        <taxon>Thermodesulfobacteriota</taxon>
        <taxon>Desulfuromonadia</taxon>
        <taxon>Desulfuromonadales</taxon>
        <taxon>Desulfuromonadaceae</taxon>
        <taxon>Desulfuromonas</taxon>
    </lineage>
</organism>
<keyword evidence="7" id="KW-1185">Reference proteome</keyword>
<dbReference type="InterPro" id="IPR038495">
    <property type="entry name" value="ATPase_E_C"/>
</dbReference>